<dbReference type="EMBL" id="DVIU01000277">
    <property type="protein sequence ID" value="HIS37610.1"/>
    <property type="molecule type" value="Genomic_DNA"/>
</dbReference>
<organism evidence="1 2">
    <name type="scientific">Candidatus Scatousia excrementigallinarum</name>
    <dbReference type="NCBI Taxonomy" id="2840935"/>
    <lineage>
        <taxon>Bacteria</taxon>
        <taxon>Candidatus Scatousia</taxon>
    </lineage>
</organism>
<evidence type="ECO:0000313" key="1">
    <source>
        <dbReference type="EMBL" id="HIS37610.1"/>
    </source>
</evidence>
<sequence length="54" mass="6452">MARIIEGERRIIKMSVDDIINIVREYQQITHNSCCYEHTRELLARADFFVPEDI</sequence>
<dbReference type="AlphaFoldDB" id="A0A9D1JPU8"/>
<comment type="caution">
    <text evidence="1">The sequence shown here is derived from an EMBL/GenBank/DDBJ whole genome shotgun (WGS) entry which is preliminary data.</text>
</comment>
<protein>
    <submittedName>
        <fullName evidence="1">Uncharacterized protein</fullName>
    </submittedName>
</protein>
<evidence type="ECO:0000313" key="2">
    <source>
        <dbReference type="Proteomes" id="UP000823928"/>
    </source>
</evidence>
<name>A0A9D1JPU8_9BACT</name>
<gene>
    <name evidence="1" type="ORF">IAC10_13475</name>
</gene>
<reference evidence="1" key="1">
    <citation type="submission" date="2020-10" db="EMBL/GenBank/DDBJ databases">
        <authorList>
            <person name="Gilroy R."/>
        </authorList>
    </citation>
    <scope>NUCLEOTIDE SEQUENCE</scope>
    <source>
        <strain evidence="1">6276</strain>
    </source>
</reference>
<reference evidence="1" key="2">
    <citation type="journal article" date="2021" name="PeerJ">
        <title>Extensive microbial diversity within the chicken gut microbiome revealed by metagenomics and culture.</title>
        <authorList>
            <person name="Gilroy R."/>
            <person name="Ravi A."/>
            <person name="Getino M."/>
            <person name="Pursley I."/>
            <person name="Horton D.L."/>
            <person name="Alikhan N.F."/>
            <person name="Baker D."/>
            <person name="Gharbi K."/>
            <person name="Hall N."/>
            <person name="Watson M."/>
            <person name="Adriaenssens E.M."/>
            <person name="Foster-Nyarko E."/>
            <person name="Jarju S."/>
            <person name="Secka A."/>
            <person name="Antonio M."/>
            <person name="Oren A."/>
            <person name="Chaudhuri R.R."/>
            <person name="La Ragione R."/>
            <person name="Hildebrand F."/>
            <person name="Pallen M.J."/>
        </authorList>
    </citation>
    <scope>NUCLEOTIDE SEQUENCE</scope>
    <source>
        <strain evidence="1">6276</strain>
    </source>
</reference>
<accession>A0A9D1JPU8</accession>
<dbReference type="Proteomes" id="UP000823928">
    <property type="component" value="Unassembled WGS sequence"/>
</dbReference>
<proteinExistence type="predicted"/>